<dbReference type="InterPro" id="IPR011992">
    <property type="entry name" value="EF-hand-dom_pair"/>
</dbReference>
<organism evidence="13 14">
    <name type="scientific">Wallemia mellicola</name>
    <dbReference type="NCBI Taxonomy" id="1708541"/>
    <lineage>
        <taxon>Eukaryota</taxon>
        <taxon>Fungi</taxon>
        <taxon>Dikarya</taxon>
        <taxon>Basidiomycota</taxon>
        <taxon>Wallemiomycotina</taxon>
        <taxon>Wallemiomycetes</taxon>
        <taxon>Wallemiales</taxon>
        <taxon>Wallemiaceae</taxon>
        <taxon>Wallemia</taxon>
    </lineage>
</organism>
<dbReference type="GO" id="GO:0005509">
    <property type="term" value="F:calcium ion binding"/>
    <property type="evidence" value="ECO:0007669"/>
    <property type="project" value="InterPro"/>
</dbReference>
<evidence type="ECO:0000256" key="8">
    <source>
        <dbReference type="SAM" id="MobiDB-lite"/>
    </source>
</evidence>
<feature type="domain" description="EH" evidence="11">
    <location>
        <begin position="134"/>
        <end position="224"/>
    </location>
</feature>
<dbReference type="GO" id="GO:0005247">
    <property type="term" value="F:voltage-gated chloride channel activity"/>
    <property type="evidence" value="ECO:0007669"/>
    <property type="project" value="TreeGrafter"/>
</dbReference>
<dbReference type="InterPro" id="IPR001807">
    <property type="entry name" value="ClC"/>
</dbReference>
<dbReference type="PROSITE" id="PS50031">
    <property type="entry name" value="EH"/>
    <property type="match status" value="3"/>
</dbReference>
<dbReference type="PRINTS" id="PR00762">
    <property type="entry name" value="CLCHANNEL"/>
</dbReference>
<dbReference type="SUPFAM" id="SSF81340">
    <property type="entry name" value="Clc chloride channel"/>
    <property type="match status" value="1"/>
</dbReference>
<feature type="compositionally biased region" description="Polar residues" evidence="8">
    <location>
        <begin position="419"/>
        <end position="430"/>
    </location>
</feature>
<evidence type="ECO:0000256" key="2">
    <source>
        <dbReference type="ARBA" id="ARBA00022448"/>
    </source>
</evidence>
<dbReference type="GO" id="GO:0005794">
    <property type="term" value="C:Golgi apparatus"/>
    <property type="evidence" value="ECO:0007669"/>
    <property type="project" value="TreeGrafter"/>
</dbReference>
<proteinExistence type="predicted"/>
<gene>
    <name evidence="13" type="ORF">E3Q10_01940</name>
</gene>
<dbReference type="SMART" id="SM00165">
    <property type="entry name" value="UBA"/>
    <property type="match status" value="1"/>
</dbReference>
<feature type="region of interest" description="Disordered" evidence="8">
    <location>
        <begin position="1136"/>
        <end position="1178"/>
    </location>
</feature>
<dbReference type="InterPro" id="IPR014743">
    <property type="entry name" value="Cl-channel_core"/>
</dbReference>
<keyword evidence="7" id="KW-0868">Chloride</keyword>
<feature type="compositionally biased region" description="Basic and acidic residues" evidence="8">
    <location>
        <begin position="652"/>
        <end position="679"/>
    </location>
</feature>
<feature type="region of interest" description="Disordered" evidence="8">
    <location>
        <begin position="643"/>
        <end position="1077"/>
    </location>
</feature>
<dbReference type="InterPro" id="IPR000261">
    <property type="entry name" value="EH_dom"/>
</dbReference>
<accession>A0A4T0QZQ2</accession>
<dbReference type="Proteomes" id="UP000305647">
    <property type="component" value="Unassembled WGS sequence"/>
</dbReference>
<dbReference type="PROSITE" id="PS50030">
    <property type="entry name" value="UBA"/>
    <property type="match status" value="1"/>
</dbReference>
<feature type="region of interest" description="Disordered" evidence="8">
    <location>
        <begin position="220"/>
        <end position="255"/>
    </location>
</feature>
<feature type="transmembrane region" description="Helical" evidence="9">
    <location>
        <begin position="1372"/>
        <end position="1394"/>
    </location>
</feature>
<dbReference type="PANTHER" id="PTHR45711:SF6">
    <property type="entry name" value="CHLORIDE CHANNEL PROTEIN"/>
    <property type="match status" value="1"/>
</dbReference>
<feature type="transmembrane region" description="Helical" evidence="9">
    <location>
        <begin position="1602"/>
        <end position="1625"/>
    </location>
</feature>
<dbReference type="SMART" id="SM00027">
    <property type="entry name" value="EH"/>
    <property type="match status" value="3"/>
</dbReference>
<feature type="compositionally biased region" description="Polar residues" evidence="8">
    <location>
        <begin position="840"/>
        <end position="851"/>
    </location>
</feature>
<keyword evidence="5" id="KW-0406">Ion transport</keyword>
<evidence type="ECO:0000313" key="14">
    <source>
        <dbReference type="Proteomes" id="UP000305647"/>
    </source>
</evidence>
<evidence type="ECO:0000259" key="11">
    <source>
        <dbReference type="PROSITE" id="PS50031"/>
    </source>
</evidence>
<keyword evidence="3 9" id="KW-0812">Transmembrane</keyword>
<feature type="domain" description="EH" evidence="11">
    <location>
        <begin position="290"/>
        <end position="379"/>
    </location>
</feature>
<dbReference type="Gene3D" id="1.10.8.10">
    <property type="entry name" value="DNA helicase RuvA subunit, C-terminal domain"/>
    <property type="match status" value="1"/>
</dbReference>
<feature type="compositionally biased region" description="Low complexity" evidence="8">
    <location>
        <begin position="431"/>
        <end position="450"/>
    </location>
</feature>
<evidence type="ECO:0000256" key="7">
    <source>
        <dbReference type="ARBA" id="ARBA00023214"/>
    </source>
</evidence>
<feature type="transmembrane region" description="Helical" evidence="9">
    <location>
        <begin position="1717"/>
        <end position="1737"/>
    </location>
</feature>
<comment type="subcellular location">
    <subcellularLocation>
        <location evidence="1">Membrane</location>
        <topology evidence="1">Multi-pass membrane protein</topology>
    </subcellularLocation>
</comment>
<feature type="transmembrane region" description="Helical" evidence="9">
    <location>
        <begin position="1675"/>
        <end position="1696"/>
    </location>
</feature>
<keyword evidence="2" id="KW-0813">Transport</keyword>
<name>A0A4T0QZQ2_9BASI</name>
<evidence type="ECO:0000256" key="4">
    <source>
        <dbReference type="ARBA" id="ARBA00022989"/>
    </source>
</evidence>
<dbReference type="CDD" id="cd14270">
    <property type="entry name" value="UBA"/>
    <property type="match status" value="1"/>
</dbReference>
<evidence type="ECO:0000256" key="6">
    <source>
        <dbReference type="ARBA" id="ARBA00023136"/>
    </source>
</evidence>
<feature type="compositionally biased region" description="Polar residues" evidence="8">
    <location>
        <begin position="508"/>
        <end position="522"/>
    </location>
</feature>
<evidence type="ECO:0000259" key="12">
    <source>
        <dbReference type="PROSITE" id="PS50222"/>
    </source>
</evidence>
<dbReference type="Pfam" id="PF00627">
    <property type="entry name" value="UBA"/>
    <property type="match status" value="1"/>
</dbReference>
<protein>
    <recommendedName>
        <fullName evidence="15">Chloride channel protein</fullName>
    </recommendedName>
</protein>
<dbReference type="CDD" id="cd03684">
    <property type="entry name" value="ClC_3_like"/>
    <property type="match status" value="1"/>
</dbReference>
<dbReference type="InterPro" id="IPR002048">
    <property type="entry name" value="EF_hand_dom"/>
</dbReference>
<feature type="compositionally biased region" description="Polar residues" evidence="8">
    <location>
        <begin position="775"/>
        <end position="802"/>
    </location>
</feature>
<feature type="transmembrane region" description="Helical" evidence="9">
    <location>
        <begin position="1285"/>
        <end position="1304"/>
    </location>
</feature>
<dbReference type="Pfam" id="PF00654">
    <property type="entry name" value="Voltage_CLC"/>
    <property type="match status" value="1"/>
</dbReference>
<feature type="transmembrane region" description="Helical" evidence="9">
    <location>
        <begin position="1807"/>
        <end position="1831"/>
    </location>
</feature>
<dbReference type="GO" id="GO:0005886">
    <property type="term" value="C:plasma membrane"/>
    <property type="evidence" value="ECO:0007669"/>
    <property type="project" value="TreeGrafter"/>
</dbReference>
<feature type="transmembrane region" description="Helical" evidence="9">
    <location>
        <begin position="1852"/>
        <end position="1877"/>
    </location>
</feature>
<evidence type="ECO:0000256" key="5">
    <source>
        <dbReference type="ARBA" id="ARBA00023065"/>
    </source>
</evidence>
<dbReference type="SUPFAM" id="SSF47473">
    <property type="entry name" value="EF-hand"/>
    <property type="match status" value="3"/>
</dbReference>
<feature type="compositionally biased region" description="Acidic residues" evidence="8">
    <location>
        <begin position="924"/>
        <end position="936"/>
    </location>
</feature>
<dbReference type="Gene3D" id="1.10.238.10">
    <property type="entry name" value="EF-hand"/>
    <property type="match status" value="3"/>
</dbReference>
<feature type="compositionally biased region" description="Polar residues" evidence="8">
    <location>
        <begin position="1048"/>
        <end position="1065"/>
    </location>
</feature>
<dbReference type="InterPro" id="IPR009060">
    <property type="entry name" value="UBA-like_sf"/>
</dbReference>
<evidence type="ECO:0000313" key="13">
    <source>
        <dbReference type="EMBL" id="TIC30826.1"/>
    </source>
</evidence>
<dbReference type="Pfam" id="PF12763">
    <property type="entry name" value="EH"/>
    <property type="match status" value="3"/>
</dbReference>
<feature type="region of interest" description="Disordered" evidence="8">
    <location>
        <begin position="1458"/>
        <end position="1478"/>
    </location>
</feature>
<feature type="region of interest" description="Disordered" evidence="8">
    <location>
        <begin position="508"/>
        <end position="530"/>
    </location>
</feature>
<dbReference type="PROSITE" id="PS50222">
    <property type="entry name" value="EF_HAND_2"/>
    <property type="match status" value="1"/>
</dbReference>
<feature type="region of interest" description="Disordered" evidence="8">
    <location>
        <begin position="403"/>
        <end position="492"/>
    </location>
</feature>
<keyword evidence="4 9" id="KW-1133">Transmembrane helix</keyword>
<reference evidence="13 14" key="1">
    <citation type="submission" date="2019-03" db="EMBL/GenBank/DDBJ databases">
        <title>Sequencing 25 genomes of Wallemia mellicola.</title>
        <authorList>
            <person name="Gostincar C."/>
        </authorList>
    </citation>
    <scope>NUCLEOTIDE SEQUENCE [LARGE SCALE GENOMIC DNA]</scope>
    <source>
        <strain evidence="13 14">EXF-8738</strain>
    </source>
</reference>
<dbReference type="Gene3D" id="1.10.3080.10">
    <property type="entry name" value="Clc chloride channel"/>
    <property type="match status" value="1"/>
</dbReference>
<dbReference type="EMBL" id="SPRO01000016">
    <property type="protein sequence ID" value="TIC30826.1"/>
    <property type="molecule type" value="Genomic_DNA"/>
</dbReference>
<evidence type="ECO:0000256" key="3">
    <source>
        <dbReference type="ARBA" id="ARBA00022692"/>
    </source>
</evidence>
<feature type="compositionally biased region" description="Basic and acidic residues" evidence="8">
    <location>
        <begin position="740"/>
        <end position="758"/>
    </location>
</feature>
<dbReference type="SUPFAM" id="SSF46934">
    <property type="entry name" value="UBA-like"/>
    <property type="match status" value="1"/>
</dbReference>
<feature type="domain" description="UBA" evidence="10">
    <location>
        <begin position="1074"/>
        <end position="1112"/>
    </location>
</feature>
<dbReference type="PANTHER" id="PTHR45711">
    <property type="entry name" value="CHLORIDE CHANNEL PROTEIN"/>
    <property type="match status" value="1"/>
</dbReference>
<evidence type="ECO:0000256" key="1">
    <source>
        <dbReference type="ARBA" id="ARBA00004141"/>
    </source>
</evidence>
<feature type="compositionally biased region" description="Basic and acidic residues" evidence="8">
    <location>
        <begin position="690"/>
        <end position="723"/>
    </location>
</feature>
<feature type="compositionally biased region" description="Low complexity" evidence="8">
    <location>
        <begin position="465"/>
        <end position="476"/>
    </location>
</feature>
<feature type="region of interest" description="Disordered" evidence="8">
    <location>
        <begin position="374"/>
        <end position="393"/>
    </location>
</feature>
<feature type="region of interest" description="Disordered" evidence="8">
    <location>
        <begin position="1419"/>
        <end position="1439"/>
    </location>
</feature>
<dbReference type="GO" id="GO:0005769">
    <property type="term" value="C:early endosome"/>
    <property type="evidence" value="ECO:0007669"/>
    <property type="project" value="TreeGrafter"/>
</dbReference>
<evidence type="ECO:0000259" key="10">
    <source>
        <dbReference type="PROSITE" id="PS50030"/>
    </source>
</evidence>
<dbReference type="CDD" id="cd00052">
    <property type="entry name" value="EH"/>
    <property type="match status" value="3"/>
</dbReference>
<evidence type="ECO:0008006" key="15">
    <source>
        <dbReference type="Google" id="ProtNLM"/>
    </source>
</evidence>
<dbReference type="InterPro" id="IPR015940">
    <property type="entry name" value="UBA"/>
</dbReference>
<feature type="domain" description="EF-hand" evidence="12">
    <location>
        <begin position="323"/>
        <end position="358"/>
    </location>
</feature>
<feature type="compositionally biased region" description="Polar residues" evidence="8">
    <location>
        <begin position="1419"/>
        <end position="1430"/>
    </location>
</feature>
<feature type="compositionally biased region" description="Polar residues" evidence="8">
    <location>
        <begin position="223"/>
        <end position="248"/>
    </location>
</feature>
<sequence>MSFPNLSLSPSERHAFAHFYKLAEKGNGIVSGESAVAFFSYSGLTPLQLGQIWQISDTNNNGFLDQQGFSVALRLIAHLQANETLTEDLINKPGPIPQFDGIPPPAIPQVSSPTNQPSISPIQTQQIPPVQVDERSRFTRIYAGCGPINGLLSGDKARDVFIKSKLPFDVLGQIWNLADTQNRGSLDLTDFIIGMHFIQCYMNKTISQLPSTLPPAVYEQASAGRQRSQSPLVSSPIQNQLTGGSQAGSPPPSRQVRFAAVGANDSPQSISAIPPVQTQPSEPAKITAEEKKSYDGFYDSLNPSGNGVLEADKAVDFFSKSGLPIEILANVWDLADVRKTGSLNKDEFAIAMYLIHGCLAGKPLPSTLPDNLIPSSLRSSAPRKPADDLFDLMGDESDLQPAVVQPQHSGGIQPAGIQPQHSGGIQTAGVQQQGTGLSSQSTGLSSQTTGIQAQPSAFQVPGWQNPPLQQQQAPQQARSPFENPSSSQQPALVDDLLGDSDVQQSKLNTDTEAVQSAKGQLSETDKALSDYQTRRADLETRVNTAETERKDLEQRLTNARKAHDTESKLVSELQVKLTETTAERRRLEQELITAESDCSAQKVERAELETAYMREKEETRVLKAKILEISNHTTEMRQALSEFQETTQASKGENEETKEQLRNAESERDNAAKELKRYSNVDPAETLPTDGEKELDEKLKDIEDSKQEPEVKPETLETPKEDTETAAENVKETPVLAQNDLKEEHKESKEIKETKEDTTIVPTTEAASAVPLPTSPESAQEEPQSVSKALSPSSTKSTNPFDNFSKPVEEAGTTEDPFAVNDTSKSAFDSFDDNFDKLENTNSNVQDNTNIEAPATNFDDAFAGFDSKPTDSKAAFDESFAPAVGTAPAASSADKESASPFDNFAPAVGATLPAVKGKERDNDSSDDDEGPEDLPELSEQPPNLNPKDDKKDEFEDAFSSFPTAPSQADAKNKNPFDAMIGNTGEKKDDHDDFDTSFADLPAAQIAAGNVPGENDDDHDSAFDFVADFDQPGTSNKQAPNKAFDDFSDTFSMRSPTSDQADNTAKPNLPPRAENAEEDDIKQVKQLVNMGFDRPQAVKALEKSGFNVEKALNSRSRRTVTIDSTKPTLYERRMKANDAHTTPRVNLPSDNLNSRLLGTPTNSSTTNNRTHFPRTPFASYFGRSTESTPLLQSHINPPSPGQSYFGSRSLGMAINRHRNKSKKHGYDDLYENDMVESGKGVRTYAHTHTSIDYIHDKVKEGVRLRRLLRKKGIRGFLEKSFDRAQGWFIVTIIGIVTAIIAFTIVRTEAWLFSFRDGYCSNSWLKSKQFCCNIKYTSHQDNFSYLSASMPTLTTDCPEWTSWEDTFGKRSSTLLNWTMAIAFAFISSIITVYISASNAPWVNDSNSARLEAYHHAASGRKQSVSSPMSCSPQPHPSLHSHRDSISSFLYSNGTNKTNSLHSHSLSRKSSSDDDNSLYSDSDNFEEELQANNDEYADQFDTTNLLSTPTAEKLQLTSPHNYPVMYFAAGSGIPEMKAILSGFVIRGYLGVCTLLCKGIGLAFSVASGLNLGKEGPMVQIAACVGNITSRYIRKFETNEAKRREIISASCAAGVSVAFGAPIGGVLFALEEISTYFPPKVMWRAFYCASLAAVTLKFLDPYGTGKTVLFEVTYDQDWKFFELPFFFIIAIAGGLYGAYFSKFNIWWGKNVRMQSIVKSHPIIEVVVITLITAVISSYNPLTEMGGTELVSTLLSECPSKSSGKKLKGIFATLCAREGQAPWGIIKTLSLAIGIKSVLTVITFGMKLPAGIFVPTLAVGACFGRMVGLVIEYWSIVQPDSALFGQCKSQSKCMLSAIYALIGAASALSGVTRMTISLVVIVCELTGTLNYVVVGDTMFLKSFTE</sequence>
<feature type="compositionally biased region" description="Polar residues" evidence="8">
    <location>
        <begin position="1138"/>
        <end position="1159"/>
    </location>
</feature>
<feature type="domain" description="EH" evidence="11">
    <location>
        <begin position="19"/>
        <end position="97"/>
    </location>
</feature>
<evidence type="ECO:0000256" key="9">
    <source>
        <dbReference type="SAM" id="Phobius"/>
    </source>
</evidence>
<comment type="caution">
    <text evidence="13">The sequence shown here is derived from an EMBL/GenBank/DDBJ whole genome shotgun (WGS) entry which is preliminary data.</text>
</comment>
<keyword evidence="6 9" id="KW-0472">Membrane</keyword>